<sequence length="240" mass="27748">MTILNLFSIISSRRDKSGKQQVINLNSTELKKWKESFDLHFNWKEKLSPMVASTLALSTLSEDIDTGYYLAKQIFNITEIPQLNQNLILTSRLKKAKAMTNMSYVKCQVKVNRKNKELINITSTLIKTKKKKSQQGEPFFAKSQSWRKINTTQIYKFSQYSSDPNQIHLTQDPVIQGMLLLLTLEDHLASHNKLFKQATITYSKPIKSNNQINLSWAKENELLGIVNNQICFKLTIKEEF</sequence>
<reference evidence="2" key="1">
    <citation type="submission" date="2012-02" db="EMBL/GenBank/DDBJ databases">
        <title>The complete genome of Halobacteroides halobius DSM 5150.</title>
        <authorList>
            <person name="Lucas S."/>
            <person name="Copeland A."/>
            <person name="Lapidus A."/>
            <person name="Glavina del Rio T."/>
            <person name="Dalin E."/>
            <person name="Tice H."/>
            <person name="Bruce D."/>
            <person name="Goodwin L."/>
            <person name="Pitluck S."/>
            <person name="Peters L."/>
            <person name="Mikhailova N."/>
            <person name="Gu W."/>
            <person name="Kyrpides N."/>
            <person name="Mavromatis K."/>
            <person name="Ivanova N."/>
            <person name="Brettin T."/>
            <person name="Detter J.C."/>
            <person name="Han C."/>
            <person name="Larimer F."/>
            <person name="Land M."/>
            <person name="Hauser L."/>
            <person name="Markowitz V."/>
            <person name="Cheng J.-F."/>
            <person name="Hugenholtz P."/>
            <person name="Woyke T."/>
            <person name="Wu D."/>
            <person name="Tindall B."/>
            <person name="Pomrenke H."/>
            <person name="Brambilla E."/>
            <person name="Klenk H.-P."/>
            <person name="Eisen J.A."/>
        </authorList>
    </citation>
    <scope>NUCLEOTIDE SEQUENCE [LARGE SCALE GENOMIC DNA]</scope>
    <source>
        <strain evidence="2">ATCC 35273 / DSM 5150 / MD-1</strain>
    </source>
</reference>
<dbReference type="eggNOG" id="COG2030">
    <property type="taxonomic scope" value="Bacteria"/>
</dbReference>
<dbReference type="Proteomes" id="UP000010880">
    <property type="component" value="Chromosome"/>
</dbReference>
<dbReference type="STRING" id="748449.Halha_0242"/>
<dbReference type="OrthoDB" id="1938555at2"/>
<name>L0K7B6_HALHC</name>
<organism evidence="1 2">
    <name type="scientific">Halobacteroides halobius (strain ATCC 35273 / DSM 5150 / MD-1)</name>
    <dbReference type="NCBI Taxonomy" id="748449"/>
    <lineage>
        <taxon>Bacteria</taxon>
        <taxon>Bacillati</taxon>
        <taxon>Bacillota</taxon>
        <taxon>Clostridia</taxon>
        <taxon>Halanaerobiales</taxon>
        <taxon>Halobacteroidaceae</taxon>
        <taxon>Halobacteroides</taxon>
    </lineage>
</organism>
<gene>
    <name evidence="1" type="ordered locus">Halha_0242</name>
</gene>
<accession>L0K7B6</accession>
<evidence type="ECO:0008006" key="3">
    <source>
        <dbReference type="Google" id="ProtNLM"/>
    </source>
</evidence>
<dbReference type="KEGG" id="hhl:Halha_0242"/>
<dbReference type="RefSeq" id="WP_015325980.1">
    <property type="nucleotide sequence ID" value="NC_019978.1"/>
</dbReference>
<dbReference type="AlphaFoldDB" id="L0K7B6"/>
<dbReference type="HOGENOM" id="CLU_1155158_0_0_9"/>
<proteinExistence type="predicted"/>
<evidence type="ECO:0000313" key="1">
    <source>
        <dbReference type="EMBL" id="AGB40254.1"/>
    </source>
</evidence>
<dbReference type="EMBL" id="CP003359">
    <property type="protein sequence ID" value="AGB40254.1"/>
    <property type="molecule type" value="Genomic_DNA"/>
</dbReference>
<keyword evidence="2" id="KW-1185">Reference proteome</keyword>
<evidence type="ECO:0000313" key="2">
    <source>
        <dbReference type="Proteomes" id="UP000010880"/>
    </source>
</evidence>
<protein>
    <recommendedName>
        <fullName evidence="3">Acyl dehydratase</fullName>
    </recommendedName>
</protein>